<dbReference type="InterPro" id="IPR001764">
    <property type="entry name" value="Glyco_hydro_3_N"/>
</dbReference>
<evidence type="ECO:0000256" key="1">
    <source>
        <dbReference type="ARBA" id="ARBA00005336"/>
    </source>
</evidence>
<comment type="caution">
    <text evidence="4">The sequence shown here is derived from an EMBL/GenBank/DDBJ whole genome shotgun (WGS) entry which is preliminary data.</text>
</comment>
<dbReference type="InterPro" id="IPR036962">
    <property type="entry name" value="Glyco_hydro_3_N_sf"/>
</dbReference>
<dbReference type="EMBL" id="BAABDQ010000022">
    <property type="protein sequence ID" value="GAA3586034.1"/>
    <property type="molecule type" value="Genomic_DNA"/>
</dbReference>
<evidence type="ECO:0000313" key="5">
    <source>
        <dbReference type="Proteomes" id="UP001500630"/>
    </source>
</evidence>
<dbReference type="Gene3D" id="3.40.50.1700">
    <property type="entry name" value="Glycoside hydrolase family 3 C-terminal domain"/>
    <property type="match status" value="1"/>
</dbReference>
<dbReference type="InterPro" id="IPR026891">
    <property type="entry name" value="Fn3-like"/>
</dbReference>
<gene>
    <name evidence="4" type="ORF">GCM10022419_080170</name>
</gene>
<keyword evidence="2 4" id="KW-0378">Hydrolase</keyword>
<dbReference type="Gene3D" id="3.20.20.300">
    <property type="entry name" value="Glycoside hydrolase, family 3, N-terminal domain"/>
    <property type="match status" value="1"/>
</dbReference>
<protein>
    <submittedName>
        <fullName evidence="4">Glycoside hydrolase family 3 C-terminal domain-containing protein</fullName>
    </submittedName>
</protein>
<proteinExistence type="inferred from homology"/>
<dbReference type="InterPro" id="IPR013783">
    <property type="entry name" value="Ig-like_fold"/>
</dbReference>
<reference evidence="5" key="1">
    <citation type="journal article" date="2019" name="Int. J. Syst. Evol. Microbiol.">
        <title>The Global Catalogue of Microorganisms (GCM) 10K type strain sequencing project: providing services to taxonomists for standard genome sequencing and annotation.</title>
        <authorList>
            <consortium name="The Broad Institute Genomics Platform"/>
            <consortium name="The Broad Institute Genome Sequencing Center for Infectious Disease"/>
            <person name="Wu L."/>
            <person name="Ma J."/>
        </authorList>
    </citation>
    <scope>NUCLEOTIDE SEQUENCE [LARGE SCALE GENOMIC DNA]</scope>
    <source>
        <strain evidence="5">JCM 17326</strain>
    </source>
</reference>
<dbReference type="SMART" id="SM01217">
    <property type="entry name" value="Fn3_like"/>
    <property type="match status" value="1"/>
</dbReference>
<dbReference type="Gene3D" id="2.60.40.10">
    <property type="entry name" value="Immunoglobulins"/>
    <property type="match status" value="1"/>
</dbReference>
<dbReference type="PANTHER" id="PTHR42715:SF10">
    <property type="entry name" value="BETA-GLUCOSIDASE"/>
    <property type="match status" value="1"/>
</dbReference>
<dbReference type="SUPFAM" id="SSF52279">
    <property type="entry name" value="Beta-D-glucan exohydrolase, C-terminal domain"/>
    <property type="match status" value="1"/>
</dbReference>
<dbReference type="PANTHER" id="PTHR42715">
    <property type="entry name" value="BETA-GLUCOSIDASE"/>
    <property type="match status" value="1"/>
</dbReference>
<dbReference type="Proteomes" id="UP001500630">
    <property type="component" value="Unassembled WGS sequence"/>
</dbReference>
<dbReference type="Gene3D" id="2.60.120.260">
    <property type="entry name" value="Galactose-binding domain-like"/>
    <property type="match status" value="1"/>
</dbReference>
<dbReference type="InterPro" id="IPR036881">
    <property type="entry name" value="Glyco_hydro_3_C_sf"/>
</dbReference>
<dbReference type="GO" id="GO:0016787">
    <property type="term" value="F:hydrolase activity"/>
    <property type="evidence" value="ECO:0007669"/>
    <property type="project" value="UniProtKB-KW"/>
</dbReference>
<dbReference type="PRINTS" id="PR00133">
    <property type="entry name" value="GLHYDRLASE3"/>
</dbReference>
<dbReference type="InterPro" id="IPR017853">
    <property type="entry name" value="GH"/>
</dbReference>
<comment type="similarity">
    <text evidence="1">Belongs to the glycosyl hydrolase 3 family.</text>
</comment>
<dbReference type="RefSeq" id="WP_345570246.1">
    <property type="nucleotide sequence ID" value="NZ_BAABDQ010000022.1"/>
</dbReference>
<dbReference type="Pfam" id="PF00933">
    <property type="entry name" value="Glyco_hydro_3"/>
    <property type="match status" value="1"/>
</dbReference>
<evidence type="ECO:0000313" key="4">
    <source>
        <dbReference type="EMBL" id="GAA3586034.1"/>
    </source>
</evidence>
<dbReference type="SUPFAM" id="SSF51445">
    <property type="entry name" value="(Trans)glycosidases"/>
    <property type="match status" value="1"/>
</dbReference>
<dbReference type="InterPro" id="IPR050288">
    <property type="entry name" value="Cellulose_deg_GH3"/>
</dbReference>
<sequence>MTEDELDHLVEKLDLDQKVRLLSGASVWTTQAEPGIGLRAIVMSDGPVGVRGEGWDERRTSLTLPSPTALAATWDEELVERLGGLLAAEARRKGVDVLLAPTLNLHRSPLGGRHFECYSEDPLLTGRVGAAYISGVQSGGVAATAKHFTGNESETERLTLDARIDERTLREVYLAPFEAAVAAGAWVVMTGYNRVNGTTMSESPLLAEPLKGEWGFDGVVVSDWGGVRSTHDSARAAQDLAMPGPNEHWGDRLLAAVRAGEVPEEAIDDKVRRLVRLAARVGALDGHHPETHSRATATTDERALLRRAVASSAVLLRNEGGLLPLDPAPLRRVAVIGPNAAAARIQGGGSAGVYPTSVVSPLEGVTEALSGLAEVCYEPGVSISDLPIPLSPRNACNPVTGEAGLLVRLLDGAGAEVHTEHRLTGRVLEPTLVGTAETVEISACFRSNADGVWEVAVAGWGRVSLAADGRVLLDEVVERDTDDPATVHLSPPYRSAPLTLRAGQEVCLVATRQLGSGSGRASALAVVPPRLDDEAQLAAAAELARTCDVAIVVVGTTDKIESEGFDRDSLALPGRQDDLVRAVAEANPRTVVIVNSGGPVALPWREQAPAVLLSWFPGQETGHGLADVLFGTAEPGGRLPTTWADTAIIASRPVAGVLSYDEGQDIGYRAWLRRHDAPAFWFGHGLGYTSWAYESLSVPESVEPRRPFTASVRLRNTGARPGREVVQVYLKHDGERRLAGFALAEAAPGETVQVAVEIQPRALQRWSPERQAWRTESGAFTALAGRAVHDLPLSAASTCADDSLPASGERSPCML</sequence>
<name>A0ABP6YLZ9_9ACTN</name>
<dbReference type="Pfam" id="PF01915">
    <property type="entry name" value="Glyco_hydro_3_C"/>
    <property type="match status" value="1"/>
</dbReference>
<keyword evidence="5" id="KW-1185">Reference proteome</keyword>
<dbReference type="InterPro" id="IPR002772">
    <property type="entry name" value="Glyco_hydro_3_C"/>
</dbReference>
<organism evidence="4 5">
    <name type="scientific">Nonomuraea rosea</name>
    <dbReference type="NCBI Taxonomy" id="638574"/>
    <lineage>
        <taxon>Bacteria</taxon>
        <taxon>Bacillati</taxon>
        <taxon>Actinomycetota</taxon>
        <taxon>Actinomycetes</taxon>
        <taxon>Streptosporangiales</taxon>
        <taxon>Streptosporangiaceae</taxon>
        <taxon>Nonomuraea</taxon>
    </lineage>
</organism>
<accession>A0ABP6YLZ9</accession>
<evidence type="ECO:0000259" key="3">
    <source>
        <dbReference type="SMART" id="SM01217"/>
    </source>
</evidence>
<dbReference type="Pfam" id="PF14310">
    <property type="entry name" value="Fn3-like"/>
    <property type="match status" value="1"/>
</dbReference>
<feature type="domain" description="Fibronectin type III-like" evidence="3">
    <location>
        <begin position="724"/>
        <end position="788"/>
    </location>
</feature>
<evidence type="ECO:0000256" key="2">
    <source>
        <dbReference type="ARBA" id="ARBA00022801"/>
    </source>
</evidence>